<reference evidence="1 2" key="1">
    <citation type="submission" date="2016-10" db="EMBL/GenBank/DDBJ databases">
        <authorList>
            <person name="Varghese N."/>
            <person name="Submissions S."/>
        </authorList>
    </citation>
    <scope>NUCLEOTIDE SEQUENCE [LARGE SCALE GENOMIC DNA]</scope>
    <source>
        <strain evidence="1 2">CGMCC 1.7734</strain>
    </source>
</reference>
<accession>A0A1H8YY10</accession>
<name>A0A1H8YY10_9BACI</name>
<organism evidence="1 2">
    <name type="scientific">Virgibacillus subterraneus</name>
    <dbReference type="NCBI Taxonomy" id="621109"/>
    <lineage>
        <taxon>Bacteria</taxon>
        <taxon>Bacillati</taxon>
        <taxon>Bacillota</taxon>
        <taxon>Bacilli</taxon>
        <taxon>Bacillales</taxon>
        <taxon>Bacillaceae</taxon>
        <taxon>Virgibacillus</taxon>
    </lineage>
</organism>
<dbReference type="Proteomes" id="UP000198733">
    <property type="component" value="Unassembled WGS sequence"/>
</dbReference>
<keyword evidence="2" id="KW-1185">Reference proteome</keyword>
<gene>
    <name evidence="1" type="ORF">SAMN05216232_0193</name>
</gene>
<dbReference type="EMBL" id="FOEH01000001">
    <property type="protein sequence ID" value="SEP57090.1"/>
    <property type="molecule type" value="Genomic_DNA"/>
</dbReference>
<evidence type="ECO:0000313" key="2">
    <source>
        <dbReference type="Proteomes" id="UP000198733"/>
    </source>
</evidence>
<protein>
    <recommendedName>
        <fullName evidence="3">DUF3906 family protein</fullName>
    </recommendedName>
</protein>
<evidence type="ECO:0000313" key="1">
    <source>
        <dbReference type="EMBL" id="SEP57090.1"/>
    </source>
</evidence>
<dbReference type="RefSeq" id="WP_092501539.1">
    <property type="nucleotide sequence ID" value="NZ_FOEH01000001.1"/>
</dbReference>
<proteinExistence type="predicted"/>
<evidence type="ECO:0008006" key="3">
    <source>
        <dbReference type="Google" id="ProtNLM"/>
    </source>
</evidence>
<sequence>MKVFVCNDHEGWWPVGSASVVIAENEQQAFYMLQEKLKTDYGINDSEFTLKEVDISQSQTIVLNYGDY</sequence>
<comment type="caution">
    <text evidence="1">The sequence shown here is derived from an EMBL/GenBank/DDBJ whole genome shotgun (WGS) entry which is preliminary data.</text>
</comment>